<organism evidence="2 3">
    <name type="scientific">Blautia pseudococcoides</name>
    <dbReference type="NCBI Taxonomy" id="1796616"/>
    <lineage>
        <taxon>Bacteria</taxon>
        <taxon>Bacillati</taxon>
        <taxon>Bacillota</taxon>
        <taxon>Clostridia</taxon>
        <taxon>Lachnospirales</taxon>
        <taxon>Lachnospiraceae</taxon>
        <taxon>Blautia</taxon>
    </lineage>
</organism>
<accession>A0A1C7ICT8</accession>
<dbReference type="SUPFAM" id="SSF53474">
    <property type="entry name" value="alpha/beta-Hydrolases"/>
    <property type="match status" value="1"/>
</dbReference>
<dbReference type="Pfam" id="PF00561">
    <property type="entry name" value="Abhydrolase_1"/>
    <property type="match status" value="1"/>
</dbReference>
<proteinExistence type="predicted"/>
<protein>
    <recommendedName>
        <fullName evidence="1">AB hydrolase-1 domain-containing protein</fullName>
    </recommendedName>
</protein>
<keyword evidence="3" id="KW-1185">Reference proteome</keyword>
<name>A0A1C7ICT8_9FIRM</name>
<evidence type="ECO:0000313" key="3">
    <source>
        <dbReference type="Proteomes" id="UP000092574"/>
    </source>
</evidence>
<dbReference type="Proteomes" id="UP000092574">
    <property type="component" value="Chromosome"/>
</dbReference>
<feature type="domain" description="AB hydrolase-1" evidence="1">
    <location>
        <begin position="15"/>
        <end position="134"/>
    </location>
</feature>
<dbReference type="EMBL" id="CP015405">
    <property type="protein sequence ID" value="ANU76653.1"/>
    <property type="molecule type" value="Genomic_DNA"/>
</dbReference>
<sequence length="244" mass="27890">MVFKTIGKPGKPIALLIHAMFATSNMFNPLIELMQEEYFIVLPTLSAHTTSDIETPPFQSAHAESTEIINYLRRNNFCDIEILLGSSLGGIVAFDIFIRRQLTIHKIFLDGAPFIHLPNPIIKIMETIFSRVSYKSAKYPCKSNILDKMFPTMSTEMKKVCGHMSDRTIKNLTKTCYTYQLPKLIELSENQSVTFIYGTAEIARFSLPAIRKFKNCNFIIKKGYAHCSFLIEEPENYLELLQNT</sequence>
<dbReference type="RefSeq" id="WP_065542814.1">
    <property type="nucleotide sequence ID" value="NZ_CP015405.2"/>
</dbReference>
<evidence type="ECO:0000259" key="1">
    <source>
        <dbReference type="Pfam" id="PF00561"/>
    </source>
</evidence>
<dbReference type="AlphaFoldDB" id="A0A1C7ICT8"/>
<dbReference type="KEGG" id="byl:A4V09_13280"/>
<dbReference type="InterPro" id="IPR029058">
    <property type="entry name" value="AB_hydrolase_fold"/>
</dbReference>
<dbReference type="InterPro" id="IPR000073">
    <property type="entry name" value="AB_hydrolase_1"/>
</dbReference>
<evidence type="ECO:0000313" key="2">
    <source>
        <dbReference type="EMBL" id="ANU76653.1"/>
    </source>
</evidence>
<dbReference type="Gene3D" id="3.40.50.1820">
    <property type="entry name" value="alpha/beta hydrolase"/>
    <property type="match status" value="1"/>
</dbReference>
<reference evidence="2" key="1">
    <citation type="submission" date="2017-04" db="EMBL/GenBank/DDBJ databases">
        <title>Complete Genome Sequences of Twelve Strains of a Stable Defined Moderately Diverse Mouse Microbiota 2 (sDMDMm2).</title>
        <authorList>
            <person name="Uchimura Y."/>
            <person name="Wyss M."/>
            <person name="Brugiroux S."/>
            <person name="Limenitakis J.P."/>
            <person name="Stecher B."/>
            <person name="McCoy K.D."/>
            <person name="Macpherson A.J."/>
        </authorList>
    </citation>
    <scope>NUCLEOTIDE SEQUENCE</scope>
    <source>
        <strain evidence="2">YL58</strain>
    </source>
</reference>
<gene>
    <name evidence="2" type="ORF">A4V09_13280</name>
</gene>
<dbReference type="OrthoDB" id="1643507at2"/>